<dbReference type="Gene3D" id="2.160.20.160">
    <property type="match status" value="1"/>
</dbReference>
<dbReference type="RefSeq" id="WP_192730597.1">
    <property type="nucleotide sequence ID" value="NZ_BAAAVL010000015.1"/>
</dbReference>
<comment type="caution">
    <text evidence="2">The sequence shown here is derived from an EMBL/GenBank/DDBJ whole genome shotgun (WGS) entry which is preliminary data.</text>
</comment>
<dbReference type="EMBL" id="JADBEC010000001">
    <property type="protein sequence ID" value="MBE1506974.1"/>
    <property type="molecule type" value="Genomic_DNA"/>
</dbReference>
<dbReference type="InterPro" id="IPR050557">
    <property type="entry name" value="RTX_toxin/Mannuronan_C5-epim"/>
</dbReference>
<dbReference type="SUPFAM" id="SSF51120">
    <property type="entry name" value="beta-Roll"/>
    <property type="match status" value="2"/>
</dbReference>
<dbReference type="PRINTS" id="PR00313">
    <property type="entry name" value="CABNDNGRPT"/>
</dbReference>
<feature type="region of interest" description="Disordered" evidence="1">
    <location>
        <begin position="28"/>
        <end position="60"/>
    </location>
</feature>
<proteinExistence type="predicted"/>
<reference evidence="2 3" key="1">
    <citation type="submission" date="2020-10" db="EMBL/GenBank/DDBJ databases">
        <title>Sequencing the genomes of 1000 actinobacteria strains.</title>
        <authorList>
            <person name="Klenk H.-P."/>
        </authorList>
    </citation>
    <scope>NUCLEOTIDE SEQUENCE [LARGE SCALE GENOMIC DNA]</scope>
    <source>
        <strain evidence="2 3">DSM 7307</strain>
    </source>
</reference>
<organism evidence="2 3">
    <name type="scientific">Rhizobium viscosum</name>
    <name type="common">Arthrobacter viscosus</name>
    <dbReference type="NCBI Taxonomy" id="1673"/>
    <lineage>
        <taxon>Bacteria</taxon>
        <taxon>Pseudomonadati</taxon>
        <taxon>Pseudomonadota</taxon>
        <taxon>Alphaproteobacteria</taxon>
        <taxon>Hyphomicrobiales</taxon>
        <taxon>Rhizobiaceae</taxon>
        <taxon>Rhizobium/Agrobacterium group</taxon>
        <taxon>Rhizobium</taxon>
    </lineage>
</organism>
<feature type="region of interest" description="Disordered" evidence="1">
    <location>
        <begin position="444"/>
        <end position="463"/>
    </location>
</feature>
<dbReference type="InterPro" id="IPR011049">
    <property type="entry name" value="Serralysin-like_metalloprot_C"/>
</dbReference>
<dbReference type="PANTHER" id="PTHR38340">
    <property type="entry name" value="S-LAYER PROTEIN"/>
    <property type="match status" value="1"/>
</dbReference>
<evidence type="ECO:0008006" key="4">
    <source>
        <dbReference type="Google" id="ProtNLM"/>
    </source>
</evidence>
<name>A0ABR9IUT2_RHIVS</name>
<dbReference type="Proteomes" id="UP000620262">
    <property type="component" value="Unassembled WGS sequence"/>
</dbReference>
<evidence type="ECO:0000256" key="1">
    <source>
        <dbReference type="SAM" id="MobiDB-lite"/>
    </source>
</evidence>
<feature type="compositionally biased region" description="Basic and acidic residues" evidence="1">
    <location>
        <begin position="444"/>
        <end position="457"/>
    </location>
</feature>
<evidence type="ECO:0000313" key="2">
    <source>
        <dbReference type="EMBL" id="MBE1506974.1"/>
    </source>
</evidence>
<gene>
    <name evidence="2" type="ORF">H4W29_004155</name>
</gene>
<sequence length="539" mass="56804">MTVTNSIMSSIYQSSTYRFSKTTIEEWRAAKSGGEGGDDRQAAPSSPAPDKSGEKDGASATSIVRHVRQQAMEMSLRVLVGTGGDDRLHGGSNSFVDADAGNDEVSAYSDATVDGGDGGDYISTYDHATVSGGRGDDVIDTYDYSIIDGGDGNDEIWTYAHSTVDGGAGDDIINGYGDSDITGGAGNDHVSVNDHSKVNAGAGNDWVSGYDYSTVDGGDGNDYISVYRDSTVNGGAGNDVIETYERSVITGGKGADRIQTGGGSILKYAAGDGRDQIMVSGSATLELGEGISADAVQVTVNGRTATISVNGNSDDVITVELYAGASSSLTIAFADGSTRQVTAQPASGGGTPHLPPNSQVPILLPPGEPAMSKEAFEAMIRDPNMSQAQREYLVGSLAPAIYGIPRYDYSHLEWHTLPPGSAQPMSAEVKAQLAASQELARQLQAERDAETAAHPERYNPQTESNDMYETNVATLPDDAIKPRIEYISHLIQSGEADKYSFHAGNGDQTTNSIHQFLFWLQQRAQEMESDGTYSPGMFG</sequence>
<evidence type="ECO:0000313" key="3">
    <source>
        <dbReference type="Proteomes" id="UP000620262"/>
    </source>
</evidence>
<keyword evidence="3" id="KW-1185">Reference proteome</keyword>
<protein>
    <recommendedName>
        <fullName evidence="4">Calcium-binding protein</fullName>
    </recommendedName>
</protein>
<dbReference type="PANTHER" id="PTHR38340:SF1">
    <property type="entry name" value="S-LAYER PROTEIN"/>
    <property type="match status" value="1"/>
</dbReference>
<accession>A0ABR9IUT2</accession>